<evidence type="ECO:0000259" key="3">
    <source>
        <dbReference type="Pfam" id="PF22933"/>
    </source>
</evidence>
<keyword evidence="2" id="KW-0732">Signal</keyword>
<name>F4PT29_CACFS</name>
<dbReference type="SUPFAM" id="SSF52058">
    <property type="entry name" value="L domain-like"/>
    <property type="match status" value="1"/>
</dbReference>
<feature type="signal peptide" evidence="2">
    <location>
        <begin position="1"/>
        <end position="26"/>
    </location>
</feature>
<feature type="transmembrane region" description="Helical" evidence="1">
    <location>
        <begin position="986"/>
        <end position="1008"/>
    </location>
</feature>
<reference evidence="5" key="1">
    <citation type="journal article" date="2011" name="Genome Res.">
        <title>Phylogeny-wide analysis of social amoeba genomes highlights ancient origins for complex intercellular communication.</title>
        <authorList>
            <person name="Heidel A.J."/>
            <person name="Lawal H.M."/>
            <person name="Felder M."/>
            <person name="Schilde C."/>
            <person name="Helps N.R."/>
            <person name="Tunggal B."/>
            <person name="Rivero F."/>
            <person name="John U."/>
            <person name="Schleicher M."/>
            <person name="Eichinger L."/>
            <person name="Platzer M."/>
            <person name="Noegel A.A."/>
            <person name="Schaap P."/>
            <person name="Gloeckner G."/>
        </authorList>
    </citation>
    <scope>NUCLEOTIDE SEQUENCE [LARGE SCALE GENOMIC DNA]</scope>
    <source>
        <strain evidence="5">SH3</strain>
    </source>
</reference>
<sequence>MKHGMQFTLLFIIVCFSGCIFQRVSSQTLSTDESHSTTPICNTPVSGIVCSTGTDGSIHISQIDVLIAPSSMVDSGFPSASLTEFEFPQLTVMSIRMQGVTKSASLCILDRMKTLFQLRRLTLDLDPTVITVPTDFMVDKPQLNIVTLNTPNLVNATSILKSPQMVSIEIYSNTMTDLMIDSSYYSPNLRTLRLKVNCSIPLHWEIMQSSFPALYIFYLSADICTSKIIVDVYAKVAYLSSTLPLQVTGDIRIQIHSPESVVQLVDSGNFIQPIADFTPFKKLTTLYILYLFKHNIIPYYYLSHNFDTIVSRSISSSSLLFKEKTLVPTCSLIFNQPNISTPKWATKISTFPSIPVPATLTMLDISNNLITGQPPSYLLDLNPSKLTLLISTNIGIVGTIPQSYCSLNYLNIQGTSITSIPDCFWCYPDSVLATDLSRPPNVQCDIRFDSFTVVSLHSFYNITGSNLGWGINLPNIQNEFVIPNKQLSFVLDLNNGMNQNITLTLQSQNYTFLVKEASVFLYSIKVISQSVYSVELNATFSRLNTLPDMMPKLFVGSVPCIILQVYTDKNVRCATVDSIANERNNLWANNSYSSSVVSFKRDTLVTSVTIEPQTYPPTNLIVQGYFGSSYSQSSFVAVRVGDGNPYFYCNITSFNSTVIECKFEKIPPSGQAYFVINIPNGFFGSDSLVSLPFPPTPNDDCESKTKNCYGHGKCVNGQCVCDPGYYDDCRLQTDPNIIVESNKTDPTFSYKDYSFSFRMVAIQELDVDDTILYHLETTKWNSSEQSYQDHSAITYQLVSHHNQSSSSSDTVNFLNTNVTSIFEFSNQSRTVQFGGDNIQLASGSIKISVNITNWPFQSVLSSLRVLFSTVINTNQFIVGCDDTMNEVEAFQRFSDGGSIQYLRVVKNNTQFFGRFLEYSVSDGRKTFSKTELLNVTKKDDIDSVAIIGIGLPQSRQAILDPDFSALIVNNQLYGECGESNNDHWKLIVGVVVGVVGGVCLATIIYFFVKSNRFYFIRKGNKEISMKQRHTES</sequence>
<organism evidence="4 5">
    <name type="scientific">Cavenderia fasciculata</name>
    <name type="common">Slime mold</name>
    <name type="synonym">Dictyostelium fasciculatum</name>
    <dbReference type="NCBI Taxonomy" id="261658"/>
    <lineage>
        <taxon>Eukaryota</taxon>
        <taxon>Amoebozoa</taxon>
        <taxon>Evosea</taxon>
        <taxon>Eumycetozoa</taxon>
        <taxon>Dictyostelia</taxon>
        <taxon>Acytosteliales</taxon>
        <taxon>Cavenderiaceae</taxon>
        <taxon>Cavenderia</taxon>
    </lineage>
</organism>
<evidence type="ECO:0000313" key="4">
    <source>
        <dbReference type="EMBL" id="EGG21605.1"/>
    </source>
</evidence>
<dbReference type="Proteomes" id="UP000007797">
    <property type="component" value="Unassembled WGS sequence"/>
</dbReference>
<dbReference type="RefSeq" id="XP_004359455.1">
    <property type="nucleotide sequence ID" value="XM_004359398.1"/>
</dbReference>
<dbReference type="InterPro" id="IPR032675">
    <property type="entry name" value="LRR_dom_sf"/>
</dbReference>
<dbReference type="PANTHER" id="PTHR24032">
    <property type="entry name" value="EGF-LIKE DOMAIN-CONTAINING PROTEIN-RELATED-RELATED"/>
    <property type="match status" value="1"/>
</dbReference>
<dbReference type="EMBL" id="GL883010">
    <property type="protein sequence ID" value="EGG21605.1"/>
    <property type="molecule type" value="Genomic_DNA"/>
</dbReference>
<dbReference type="InterPro" id="IPR053331">
    <property type="entry name" value="EGF-like_comC"/>
</dbReference>
<dbReference type="AlphaFoldDB" id="F4PT29"/>
<dbReference type="GeneID" id="14873693"/>
<proteinExistence type="predicted"/>
<dbReference type="KEGG" id="dfa:DFA_01491"/>
<dbReference type="PANTHER" id="PTHR24032:SF16">
    <property type="entry name" value="EGF-LIKE DOMAIN-CONTAINING PROTEIN"/>
    <property type="match status" value="1"/>
</dbReference>
<evidence type="ECO:0000313" key="5">
    <source>
        <dbReference type="Proteomes" id="UP000007797"/>
    </source>
</evidence>
<keyword evidence="1" id="KW-0472">Membrane</keyword>
<dbReference type="CDD" id="cd00054">
    <property type="entry name" value="EGF_CA"/>
    <property type="match status" value="1"/>
</dbReference>
<evidence type="ECO:0000256" key="2">
    <source>
        <dbReference type="SAM" id="SignalP"/>
    </source>
</evidence>
<keyword evidence="1" id="KW-1133">Transmembrane helix</keyword>
<dbReference type="OrthoDB" id="26095at2759"/>
<feature type="chain" id="PRO_5003315681" description="ComC supersandwich domain-containing protein" evidence="2">
    <location>
        <begin position="27"/>
        <end position="1032"/>
    </location>
</feature>
<protein>
    <recommendedName>
        <fullName evidence="3">ComC supersandwich domain-containing protein</fullName>
    </recommendedName>
</protein>
<gene>
    <name evidence="4" type="ORF">DFA_01491</name>
</gene>
<dbReference type="Gene3D" id="3.80.10.10">
    <property type="entry name" value="Ribonuclease Inhibitor"/>
    <property type="match status" value="1"/>
</dbReference>
<dbReference type="Pfam" id="PF22933">
    <property type="entry name" value="ComC_SSD"/>
    <property type="match status" value="1"/>
</dbReference>
<evidence type="ECO:0000256" key="1">
    <source>
        <dbReference type="SAM" id="Phobius"/>
    </source>
</evidence>
<dbReference type="Gene3D" id="2.10.25.10">
    <property type="entry name" value="Laminin"/>
    <property type="match status" value="1"/>
</dbReference>
<accession>F4PT29</accession>
<dbReference type="InterPro" id="IPR054484">
    <property type="entry name" value="ComC_SSD"/>
</dbReference>
<keyword evidence="5" id="KW-1185">Reference proteome</keyword>
<keyword evidence="1" id="KW-0812">Transmembrane</keyword>
<feature type="domain" description="ComC supersandwich" evidence="3">
    <location>
        <begin position="742"/>
        <end position="966"/>
    </location>
</feature>